<feature type="transmembrane region" description="Helical" evidence="4">
    <location>
        <begin position="182"/>
        <end position="200"/>
    </location>
</feature>
<keyword evidence="4" id="KW-0812">Transmembrane</keyword>
<evidence type="ECO:0000256" key="1">
    <source>
        <dbReference type="ARBA" id="ARBA00023015"/>
    </source>
</evidence>
<dbReference type="InterPro" id="IPR018062">
    <property type="entry name" value="HTH_AraC-typ_CS"/>
</dbReference>
<feature type="transmembrane region" description="Helical" evidence="4">
    <location>
        <begin position="43"/>
        <end position="66"/>
    </location>
</feature>
<protein>
    <submittedName>
        <fullName evidence="6">AraC family transcriptional regulator</fullName>
    </submittedName>
</protein>
<evidence type="ECO:0000313" key="6">
    <source>
        <dbReference type="EMBL" id="KAA1157130.1"/>
    </source>
</evidence>
<gene>
    <name evidence="6" type="ORF">EU509_08955</name>
</gene>
<keyword evidence="1" id="KW-0805">Transcription regulation</keyword>
<sequence>MIDNLLTWGVFLRCIVPMLVATVFFTAFVYFSIERRRFGSSYNYFAVFFVTFIFYLCGPAFNILPIEYAKPFIQLGRTILFFWLGLPSLLIALFRFSDVKLPKPVTYFSYSFGLAFSVCFLVLTELAHPKINVLEGFGIKITPIDWLKLTHIYYFQVVTFIVLLIIPCSYLLLHTHKSQNKGYIYSAISLGVIAVLGSMAEHWVTYYSGTSLCGLIWLGTMLKDVQTANHAVETKSNPITSSQIAASKNNQILSSTPETNKISFSRQLNPLTLELSESTLHQQDNSQCNSNKTKQTHINSYVVKKALLYIENNYFKDINIDTVALSVGVSRSCLVKQFKLATNETINNKIIEVRIEQAKKVLLKKSVTETAYEVGFNNSNYFATVFKKRTNCTPKQFKSTFTR</sequence>
<evidence type="ECO:0000256" key="3">
    <source>
        <dbReference type="ARBA" id="ARBA00023163"/>
    </source>
</evidence>
<keyword evidence="7" id="KW-1185">Reference proteome</keyword>
<proteinExistence type="predicted"/>
<evidence type="ECO:0000259" key="5">
    <source>
        <dbReference type="PROSITE" id="PS01124"/>
    </source>
</evidence>
<dbReference type="PANTHER" id="PTHR43280">
    <property type="entry name" value="ARAC-FAMILY TRANSCRIPTIONAL REGULATOR"/>
    <property type="match status" value="1"/>
</dbReference>
<dbReference type="SMART" id="SM00342">
    <property type="entry name" value="HTH_ARAC"/>
    <property type="match status" value="1"/>
</dbReference>
<dbReference type="RefSeq" id="WP_149605836.1">
    <property type="nucleotide sequence ID" value="NZ_SEUJ01000067.1"/>
</dbReference>
<dbReference type="InterPro" id="IPR018060">
    <property type="entry name" value="HTH_AraC"/>
</dbReference>
<dbReference type="Proteomes" id="UP000322915">
    <property type="component" value="Unassembled WGS sequence"/>
</dbReference>
<feature type="transmembrane region" description="Helical" evidence="4">
    <location>
        <begin position="72"/>
        <end position="93"/>
    </location>
</feature>
<dbReference type="InterPro" id="IPR009057">
    <property type="entry name" value="Homeodomain-like_sf"/>
</dbReference>
<name>A0ABQ6RIM1_9GAMM</name>
<keyword evidence="4" id="KW-1133">Transmembrane helix</keyword>
<dbReference type="InterPro" id="IPR020449">
    <property type="entry name" value="Tscrpt_reg_AraC-type_HTH"/>
</dbReference>
<keyword evidence="4" id="KW-0472">Membrane</keyword>
<evidence type="ECO:0000313" key="7">
    <source>
        <dbReference type="Proteomes" id="UP000322915"/>
    </source>
</evidence>
<reference evidence="6 7" key="1">
    <citation type="submission" date="2019-01" db="EMBL/GenBank/DDBJ databases">
        <title>Genome sequences of marine Pseudoalteromonas species.</title>
        <authorList>
            <person name="Boraston A.B."/>
            <person name="Hehemann J.-H."/>
            <person name="Vickers C.J."/>
            <person name="Salama-Alber O."/>
            <person name="Abe K."/>
            <person name="Hettle A.J."/>
        </authorList>
    </citation>
    <scope>NUCLEOTIDE SEQUENCE [LARGE SCALE GENOMIC DNA]</scope>
    <source>
        <strain evidence="6 7">PS47</strain>
    </source>
</reference>
<dbReference type="SUPFAM" id="SSF46689">
    <property type="entry name" value="Homeodomain-like"/>
    <property type="match status" value="2"/>
</dbReference>
<dbReference type="PROSITE" id="PS00041">
    <property type="entry name" value="HTH_ARAC_FAMILY_1"/>
    <property type="match status" value="1"/>
</dbReference>
<evidence type="ECO:0000256" key="4">
    <source>
        <dbReference type="SAM" id="Phobius"/>
    </source>
</evidence>
<feature type="transmembrane region" description="Helical" evidence="4">
    <location>
        <begin position="105"/>
        <end position="123"/>
    </location>
</feature>
<evidence type="ECO:0000256" key="2">
    <source>
        <dbReference type="ARBA" id="ARBA00023125"/>
    </source>
</evidence>
<feature type="domain" description="HTH araC/xylS-type" evidence="5">
    <location>
        <begin position="304"/>
        <end position="400"/>
    </location>
</feature>
<feature type="transmembrane region" description="Helical" evidence="4">
    <location>
        <begin position="6"/>
        <end position="31"/>
    </location>
</feature>
<accession>A0ABQ6RIM1</accession>
<dbReference type="EMBL" id="SEUJ01000067">
    <property type="protein sequence ID" value="KAA1157130.1"/>
    <property type="molecule type" value="Genomic_DNA"/>
</dbReference>
<feature type="transmembrane region" description="Helical" evidence="4">
    <location>
        <begin position="152"/>
        <end position="173"/>
    </location>
</feature>
<dbReference type="PRINTS" id="PR00032">
    <property type="entry name" value="HTHARAC"/>
</dbReference>
<organism evidence="6 7">
    <name type="scientific">Pseudoalteromonas fuliginea</name>
    <dbReference type="NCBI Taxonomy" id="1872678"/>
    <lineage>
        <taxon>Bacteria</taxon>
        <taxon>Pseudomonadati</taxon>
        <taxon>Pseudomonadota</taxon>
        <taxon>Gammaproteobacteria</taxon>
        <taxon>Alteromonadales</taxon>
        <taxon>Pseudoalteromonadaceae</taxon>
        <taxon>Pseudoalteromonas</taxon>
    </lineage>
</organism>
<dbReference type="PROSITE" id="PS01124">
    <property type="entry name" value="HTH_ARAC_FAMILY_2"/>
    <property type="match status" value="1"/>
</dbReference>
<keyword evidence="3" id="KW-0804">Transcription</keyword>
<dbReference type="Pfam" id="PF12833">
    <property type="entry name" value="HTH_18"/>
    <property type="match status" value="1"/>
</dbReference>
<keyword evidence="2" id="KW-0238">DNA-binding</keyword>
<dbReference type="PANTHER" id="PTHR43280:SF28">
    <property type="entry name" value="HTH-TYPE TRANSCRIPTIONAL ACTIVATOR RHAS"/>
    <property type="match status" value="1"/>
</dbReference>
<comment type="caution">
    <text evidence="6">The sequence shown here is derived from an EMBL/GenBank/DDBJ whole genome shotgun (WGS) entry which is preliminary data.</text>
</comment>
<dbReference type="Gene3D" id="1.10.10.60">
    <property type="entry name" value="Homeodomain-like"/>
    <property type="match status" value="2"/>
</dbReference>